<name>A0A5B7E1A9_PORTR</name>
<dbReference type="AlphaFoldDB" id="A0A5B7E1A9"/>
<sequence length="112" mass="11983">MELKGLRLCCTTVFIIPVEQEILGKKLTFPVFDTLVHVATACNGASALSLDHLDSILRAASSSRGHWYRPFPPPALLEPSITLGSLGAEAAGREEAPSAFDSASSFCILFAY</sequence>
<gene>
    <name evidence="1" type="ORF">E2C01_019748</name>
</gene>
<accession>A0A5B7E1A9</accession>
<organism evidence="1 2">
    <name type="scientific">Portunus trituberculatus</name>
    <name type="common">Swimming crab</name>
    <name type="synonym">Neptunus trituberculatus</name>
    <dbReference type="NCBI Taxonomy" id="210409"/>
    <lineage>
        <taxon>Eukaryota</taxon>
        <taxon>Metazoa</taxon>
        <taxon>Ecdysozoa</taxon>
        <taxon>Arthropoda</taxon>
        <taxon>Crustacea</taxon>
        <taxon>Multicrustacea</taxon>
        <taxon>Malacostraca</taxon>
        <taxon>Eumalacostraca</taxon>
        <taxon>Eucarida</taxon>
        <taxon>Decapoda</taxon>
        <taxon>Pleocyemata</taxon>
        <taxon>Brachyura</taxon>
        <taxon>Eubrachyura</taxon>
        <taxon>Portunoidea</taxon>
        <taxon>Portunidae</taxon>
        <taxon>Portuninae</taxon>
        <taxon>Portunus</taxon>
    </lineage>
</organism>
<comment type="caution">
    <text evidence="1">The sequence shown here is derived from an EMBL/GenBank/DDBJ whole genome shotgun (WGS) entry which is preliminary data.</text>
</comment>
<proteinExistence type="predicted"/>
<reference evidence="1 2" key="1">
    <citation type="submission" date="2019-05" db="EMBL/GenBank/DDBJ databases">
        <title>Another draft genome of Portunus trituberculatus and its Hox gene families provides insights of decapod evolution.</title>
        <authorList>
            <person name="Jeong J.-H."/>
            <person name="Song I."/>
            <person name="Kim S."/>
            <person name="Choi T."/>
            <person name="Kim D."/>
            <person name="Ryu S."/>
            <person name="Kim W."/>
        </authorList>
    </citation>
    <scope>NUCLEOTIDE SEQUENCE [LARGE SCALE GENOMIC DNA]</scope>
    <source>
        <tissue evidence="1">Muscle</tissue>
    </source>
</reference>
<evidence type="ECO:0000313" key="1">
    <source>
        <dbReference type="EMBL" id="MPC26604.1"/>
    </source>
</evidence>
<dbReference type="Proteomes" id="UP000324222">
    <property type="component" value="Unassembled WGS sequence"/>
</dbReference>
<keyword evidence="2" id="KW-1185">Reference proteome</keyword>
<dbReference type="EMBL" id="VSRR010001620">
    <property type="protein sequence ID" value="MPC26604.1"/>
    <property type="molecule type" value="Genomic_DNA"/>
</dbReference>
<evidence type="ECO:0000313" key="2">
    <source>
        <dbReference type="Proteomes" id="UP000324222"/>
    </source>
</evidence>
<protein>
    <submittedName>
        <fullName evidence="1">Uncharacterized protein</fullName>
    </submittedName>
</protein>